<evidence type="ECO:0000313" key="7">
    <source>
        <dbReference type="EMBL" id="KDQ07979.1"/>
    </source>
</evidence>
<dbReference type="PANTHER" id="PTHR47338">
    <property type="entry name" value="ZN(II)2CYS6 TRANSCRIPTION FACTOR (EUROFUNG)-RELATED"/>
    <property type="match status" value="1"/>
</dbReference>
<evidence type="ECO:0000256" key="2">
    <source>
        <dbReference type="ARBA" id="ARBA00022723"/>
    </source>
</evidence>
<dbReference type="GO" id="GO:0003677">
    <property type="term" value="F:DNA binding"/>
    <property type="evidence" value="ECO:0007669"/>
    <property type="project" value="InterPro"/>
</dbReference>
<evidence type="ECO:0000313" key="8">
    <source>
        <dbReference type="Proteomes" id="UP000027195"/>
    </source>
</evidence>
<dbReference type="PROSITE" id="PS00463">
    <property type="entry name" value="ZN2_CY6_FUNGAL_1"/>
    <property type="match status" value="1"/>
</dbReference>
<dbReference type="HOGENOM" id="CLU_022337_0_1_1"/>
<gene>
    <name evidence="7" type="ORF">BOTBODRAFT_587408</name>
</gene>
<dbReference type="InterPro" id="IPR001138">
    <property type="entry name" value="Zn2Cys6_DnaBD"/>
</dbReference>
<dbReference type="AlphaFoldDB" id="A0A067LXP5"/>
<dbReference type="OrthoDB" id="2309723at2759"/>
<dbReference type="GO" id="GO:0005634">
    <property type="term" value="C:nucleus"/>
    <property type="evidence" value="ECO:0007669"/>
    <property type="project" value="UniProtKB-SubCell"/>
</dbReference>
<keyword evidence="3" id="KW-0805">Transcription regulation</keyword>
<comment type="subcellular location">
    <subcellularLocation>
        <location evidence="1">Nucleus</location>
    </subcellularLocation>
</comment>
<dbReference type="GO" id="GO:0008270">
    <property type="term" value="F:zinc ion binding"/>
    <property type="evidence" value="ECO:0007669"/>
    <property type="project" value="InterPro"/>
</dbReference>
<dbReference type="CDD" id="cd00067">
    <property type="entry name" value="GAL4"/>
    <property type="match status" value="1"/>
</dbReference>
<dbReference type="Pfam" id="PF00172">
    <property type="entry name" value="Zn_clus"/>
    <property type="match status" value="1"/>
</dbReference>
<sequence length="562" mass="61913">MTSAKPALGRGEACLQCRRRKLRCDAVKPVCGPCARLSEVIDCVYTPSRRQILEQRVLVLESRISALTVVHHATATPKAPEDTPNERVHTTSSIRSAFPPPFSIPMLVPAHKPNLGLLSPRAVVVRPLEDPDIARWKTEKEVPPGVRNHLIALFIQFRRSHPFQFNVPRFIFLLDLPPSHHRASHPVLSNAAMLYGCLYAENTVRQLFERALIHRVRKGLQNALAHADRLVDCTKALTLLGCYFYSIFRPLVGHYYVSAAMSLAIACGLHKIDSLDLNSQTTISLVDPAVDLIELGDRINTFWTILSLDRTGSLLSGAVPCGPSDEAITTLLPCPSEYYEYANASLQQYGALWASHDPESPFNCDSRDNPLELRVKAYALFSKASLLLVQSQRLSGGPDGSLSADAWSIIRAISALTDRLEAFQFNRLESADISSMKSALFAASGTAHAAMLQINDVLPKDDPGILGRQRIACKGVVLAAREISKLGDEYFPLIFGLALVPAHQFLVRTTENKDDGCGEAPEFADTHADIQELLYSLGRIKTLLPSEAAAPVDRMWQDPIFV</sequence>
<dbReference type="InterPro" id="IPR050815">
    <property type="entry name" value="TF_fung"/>
</dbReference>
<dbReference type="InParanoid" id="A0A067LXP5"/>
<proteinExistence type="predicted"/>
<dbReference type="SMART" id="SM00906">
    <property type="entry name" value="Fungal_trans"/>
    <property type="match status" value="1"/>
</dbReference>
<keyword evidence="8" id="KW-1185">Reference proteome</keyword>
<dbReference type="Pfam" id="PF04082">
    <property type="entry name" value="Fungal_trans"/>
    <property type="match status" value="1"/>
</dbReference>
<dbReference type="PANTHER" id="PTHR47338:SF29">
    <property type="entry name" value="ZN(2)-C6 FUNGAL-TYPE DOMAIN-CONTAINING PROTEIN"/>
    <property type="match status" value="1"/>
</dbReference>
<dbReference type="SUPFAM" id="SSF57701">
    <property type="entry name" value="Zn2/Cys6 DNA-binding domain"/>
    <property type="match status" value="1"/>
</dbReference>
<evidence type="ECO:0000259" key="6">
    <source>
        <dbReference type="PROSITE" id="PS50048"/>
    </source>
</evidence>
<keyword evidence="5" id="KW-0539">Nucleus</keyword>
<dbReference type="EMBL" id="KL198097">
    <property type="protein sequence ID" value="KDQ07979.1"/>
    <property type="molecule type" value="Genomic_DNA"/>
</dbReference>
<keyword evidence="2" id="KW-0479">Metal-binding</keyword>
<evidence type="ECO:0000256" key="3">
    <source>
        <dbReference type="ARBA" id="ARBA00023015"/>
    </source>
</evidence>
<dbReference type="Proteomes" id="UP000027195">
    <property type="component" value="Unassembled WGS sequence"/>
</dbReference>
<dbReference type="STRING" id="930990.A0A067LXP5"/>
<dbReference type="InterPro" id="IPR036864">
    <property type="entry name" value="Zn2-C6_fun-type_DNA-bd_sf"/>
</dbReference>
<keyword evidence="4" id="KW-0804">Transcription</keyword>
<organism evidence="7 8">
    <name type="scientific">Botryobasidium botryosum (strain FD-172 SS1)</name>
    <dbReference type="NCBI Taxonomy" id="930990"/>
    <lineage>
        <taxon>Eukaryota</taxon>
        <taxon>Fungi</taxon>
        <taxon>Dikarya</taxon>
        <taxon>Basidiomycota</taxon>
        <taxon>Agaricomycotina</taxon>
        <taxon>Agaricomycetes</taxon>
        <taxon>Cantharellales</taxon>
        <taxon>Botryobasidiaceae</taxon>
        <taxon>Botryobasidium</taxon>
    </lineage>
</organism>
<dbReference type="CDD" id="cd12148">
    <property type="entry name" value="fungal_TF_MHR"/>
    <property type="match status" value="1"/>
</dbReference>
<protein>
    <recommendedName>
        <fullName evidence="6">Zn(2)-C6 fungal-type domain-containing protein</fullName>
    </recommendedName>
</protein>
<dbReference type="Gene3D" id="4.10.240.10">
    <property type="entry name" value="Zn(2)-C6 fungal-type DNA-binding domain"/>
    <property type="match status" value="1"/>
</dbReference>
<name>A0A067LXP5_BOTB1</name>
<dbReference type="InterPro" id="IPR007219">
    <property type="entry name" value="XnlR_reg_dom"/>
</dbReference>
<dbReference type="GO" id="GO:0000981">
    <property type="term" value="F:DNA-binding transcription factor activity, RNA polymerase II-specific"/>
    <property type="evidence" value="ECO:0007669"/>
    <property type="project" value="InterPro"/>
</dbReference>
<evidence type="ECO:0000256" key="5">
    <source>
        <dbReference type="ARBA" id="ARBA00023242"/>
    </source>
</evidence>
<evidence type="ECO:0000256" key="1">
    <source>
        <dbReference type="ARBA" id="ARBA00004123"/>
    </source>
</evidence>
<evidence type="ECO:0000256" key="4">
    <source>
        <dbReference type="ARBA" id="ARBA00023163"/>
    </source>
</evidence>
<dbReference type="SMART" id="SM00066">
    <property type="entry name" value="GAL4"/>
    <property type="match status" value="1"/>
</dbReference>
<feature type="domain" description="Zn(2)-C6 fungal-type" evidence="6">
    <location>
        <begin position="13"/>
        <end position="45"/>
    </location>
</feature>
<reference evidence="8" key="1">
    <citation type="journal article" date="2014" name="Proc. Natl. Acad. Sci. U.S.A.">
        <title>Extensive sampling of basidiomycete genomes demonstrates inadequacy of the white-rot/brown-rot paradigm for wood decay fungi.</title>
        <authorList>
            <person name="Riley R."/>
            <person name="Salamov A.A."/>
            <person name="Brown D.W."/>
            <person name="Nagy L.G."/>
            <person name="Floudas D."/>
            <person name="Held B.W."/>
            <person name="Levasseur A."/>
            <person name="Lombard V."/>
            <person name="Morin E."/>
            <person name="Otillar R."/>
            <person name="Lindquist E.A."/>
            <person name="Sun H."/>
            <person name="LaButti K.M."/>
            <person name="Schmutz J."/>
            <person name="Jabbour D."/>
            <person name="Luo H."/>
            <person name="Baker S.E."/>
            <person name="Pisabarro A.G."/>
            <person name="Walton J.D."/>
            <person name="Blanchette R.A."/>
            <person name="Henrissat B."/>
            <person name="Martin F."/>
            <person name="Cullen D."/>
            <person name="Hibbett D.S."/>
            <person name="Grigoriev I.V."/>
        </authorList>
    </citation>
    <scope>NUCLEOTIDE SEQUENCE [LARGE SCALE GENOMIC DNA]</scope>
    <source>
        <strain evidence="8">FD-172 SS1</strain>
    </source>
</reference>
<dbReference type="GO" id="GO:0006351">
    <property type="term" value="P:DNA-templated transcription"/>
    <property type="evidence" value="ECO:0007669"/>
    <property type="project" value="InterPro"/>
</dbReference>
<accession>A0A067LXP5</accession>
<dbReference type="PROSITE" id="PS50048">
    <property type="entry name" value="ZN2_CY6_FUNGAL_2"/>
    <property type="match status" value="1"/>
</dbReference>